<dbReference type="Gene3D" id="1.25.40.10">
    <property type="entry name" value="Tetratricopeptide repeat domain"/>
    <property type="match status" value="1"/>
</dbReference>
<accession>A0A918WSR9</accession>
<reference evidence="1" key="1">
    <citation type="journal article" date="2014" name="Int. J. Syst. Evol. Microbiol.">
        <title>Complete genome sequence of Corynebacterium casei LMG S-19264T (=DSM 44701T), isolated from a smear-ripened cheese.</title>
        <authorList>
            <consortium name="US DOE Joint Genome Institute (JGI-PGF)"/>
            <person name="Walter F."/>
            <person name="Albersmeier A."/>
            <person name="Kalinowski J."/>
            <person name="Ruckert C."/>
        </authorList>
    </citation>
    <scope>NUCLEOTIDE SEQUENCE</scope>
    <source>
        <strain evidence="1">JCM 4637</strain>
    </source>
</reference>
<dbReference type="InterPro" id="IPR011990">
    <property type="entry name" value="TPR-like_helical_dom_sf"/>
</dbReference>
<organism evidence="1 2">
    <name type="scientific">Streptomyces finlayi</name>
    <dbReference type="NCBI Taxonomy" id="67296"/>
    <lineage>
        <taxon>Bacteria</taxon>
        <taxon>Bacillati</taxon>
        <taxon>Actinomycetota</taxon>
        <taxon>Actinomycetes</taxon>
        <taxon>Kitasatosporales</taxon>
        <taxon>Streptomycetaceae</taxon>
        <taxon>Streptomyces</taxon>
    </lineage>
</organism>
<sequence length="317" mass="34970">MSPAPPSSRPQFDPLVVFPPLARARHLAGSRDWPGLVRYFAALDHPDEVAAACRTVGDTVGSETFLRQVADQYPGEPLPRVLLADRLITKGWDIRTGARAQHVTRSQFDQFHAHLRQAEQLLIQVCAEQPAYALAWYLRTITARGLSLGQSEARRRYDRLAAHHPHHFPAQRQLLQQLCPKWSGSWEAAHAFAESCAQAAPPGSQSPALVAEVHFEHWSDLDGSEATAYLRRPDVRDSLLNAAAKSVLHPAFRPGFHGISAHTYFAFAHSVAGRHAEAAPHFRALGNCADEHPWLFLPGQDAAAAFTKHRKSALGRG</sequence>
<name>A0A918WSR9_9ACTN</name>
<dbReference type="Proteomes" id="UP000638353">
    <property type="component" value="Unassembled WGS sequence"/>
</dbReference>
<evidence type="ECO:0008006" key="3">
    <source>
        <dbReference type="Google" id="ProtNLM"/>
    </source>
</evidence>
<proteinExistence type="predicted"/>
<protein>
    <recommendedName>
        <fullName evidence="3">DUF4034 domain-containing protein</fullName>
    </recommendedName>
</protein>
<comment type="caution">
    <text evidence="1">The sequence shown here is derived from an EMBL/GenBank/DDBJ whole genome shotgun (WGS) entry which is preliminary data.</text>
</comment>
<evidence type="ECO:0000313" key="2">
    <source>
        <dbReference type="Proteomes" id="UP000638353"/>
    </source>
</evidence>
<dbReference type="EMBL" id="BMVC01000001">
    <property type="protein sequence ID" value="GHC79465.1"/>
    <property type="molecule type" value="Genomic_DNA"/>
</dbReference>
<dbReference type="RefSeq" id="WP_189821048.1">
    <property type="nucleotide sequence ID" value="NZ_BMVC01000001.1"/>
</dbReference>
<dbReference type="AlphaFoldDB" id="A0A918WSR9"/>
<evidence type="ECO:0000313" key="1">
    <source>
        <dbReference type="EMBL" id="GHC79465.1"/>
    </source>
</evidence>
<dbReference type="SUPFAM" id="SSF48452">
    <property type="entry name" value="TPR-like"/>
    <property type="match status" value="1"/>
</dbReference>
<reference evidence="1" key="2">
    <citation type="submission" date="2020-09" db="EMBL/GenBank/DDBJ databases">
        <authorList>
            <person name="Sun Q."/>
            <person name="Ohkuma M."/>
        </authorList>
    </citation>
    <scope>NUCLEOTIDE SEQUENCE</scope>
    <source>
        <strain evidence="1">JCM 4637</strain>
    </source>
</reference>
<gene>
    <name evidence="1" type="ORF">GCM10010334_05710</name>
</gene>